<evidence type="ECO:0000256" key="1">
    <source>
        <dbReference type="ARBA" id="ARBA00004123"/>
    </source>
</evidence>
<keyword evidence="9" id="KW-1185">Reference proteome</keyword>
<evidence type="ECO:0000256" key="3">
    <source>
        <dbReference type="ARBA" id="ARBA00023125"/>
    </source>
</evidence>
<proteinExistence type="predicted"/>
<dbReference type="Gene3D" id="2.20.25.80">
    <property type="entry name" value="WRKY domain"/>
    <property type="match status" value="1"/>
</dbReference>
<evidence type="ECO:0000256" key="2">
    <source>
        <dbReference type="ARBA" id="ARBA00023015"/>
    </source>
</evidence>
<comment type="caution">
    <text evidence="8">The sequence shown here is derived from an EMBL/GenBank/DDBJ whole genome shotgun (WGS) entry which is preliminary data.</text>
</comment>
<feature type="region of interest" description="Disordered" evidence="6">
    <location>
        <begin position="128"/>
        <end position="166"/>
    </location>
</feature>
<feature type="compositionally biased region" description="Low complexity" evidence="6">
    <location>
        <begin position="156"/>
        <end position="165"/>
    </location>
</feature>
<evidence type="ECO:0000313" key="8">
    <source>
        <dbReference type="EMBL" id="GAA5811780.1"/>
    </source>
</evidence>
<comment type="subcellular location">
    <subcellularLocation>
        <location evidence="1">Nucleus</location>
    </subcellularLocation>
</comment>
<gene>
    <name evidence="8" type="ORF">MFLAVUS_005223</name>
</gene>
<name>A0ABP9YY33_9FUNG</name>
<keyword evidence="4" id="KW-0804">Transcription</keyword>
<dbReference type="EMBL" id="BAABUK010000011">
    <property type="protein sequence ID" value="GAA5811780.1"/>
    <property type="molecule type" value="Genomic_DNA"/>
</dbReference>
<evidence type="ECO:0000256" key="4">
    <source>
        <dbReference type="ARBA" id="ARBA00023163"/>
    </source>
</evidence>
<accession>A0ABP9YY33</accession>
<dbReference type="Proteomes" id="UP001473302">
    <property type="component" value="Unassembled WGS sequence"/>
</dbReference>
<feature type="domain" description="WRKY" evidence="7">
    <location>
        <begin position="272"/>
        <end position="337"/>
    </location>
</feature>
<dbReference type="InterPro" id="IPR036576">
    <property type="entry name" value="WRKY_dom_sf"/>
</dbReference>
<dbReference type="SUPFAM" id="SSF118290">
    <property type="entry name" value="WRKY DNA-binding domain"/>
    <property type="match status" value="1"/>
</dbReference>
<evidence type="ECO:0000259" key="7">
    <source>
        <dbReference type="PROSITE" id="PS50811"/>
    </source>
</evidence>
<evidence type="ECO:0000256" key="5">
    <source>
        <dbReference type="ARBA" id="ARBA00023242"/>
    </source>
</evidence>
<dbReference type="InterPro" id="IPR003657">
    <property type="entry name" value="WRKY_dom"/>
</dbReference>
<keyword evidence="5" id="KW-0539">Nucleus</keyword>
<protein>
    <recommendedName>
        <fullName evidence="7">WRKY domain-containing protein</fullName>
    </recommendedName>
</protein>
<keyword evidence="2" id="KW-0805">Transcription regulation</keyword>
<dbReference type="PROSITE" id="PS50811">
    <property type="entry name" value="WRKY"/>
    <property type="match status" value="1"/>
</dbReference>
<organism evidence="8 9">
    <name type="scientific">Mucor flavus</name>
    <dbReference type="NCBI Taxonomy" id="439312"/>
    <lineage>
        <taxon>Eukaryota</taxon>
        <taxon>Fungi</taxon>
        <taxon>Fungi incertae sedis</taxon>
        <taxon>Mucoromycota</taxon>
        <taxon>Mucoromycotina</taxon>
        <taxon>Mucoromycetes</taxon>
        <taxon>Mucorales</taxon>
        <taxon>Mucorineae</taxon>
        <taxon>Mucoraceae</taxon>
        <taxon>Mucor</taxon>
    </lineage>
</organism>
<evidence type="ECO:0000313" key="9">
    <source>
        <dbReference type="Proteomes" id="UP001473302"/>
    </source>
</evidence>
<evidence type="ECO:0000256" key="6">
    <source>
        <dbReference type="SAM" id="MobiDB-lite"/>
    </source>
</evidence>
<dbReference type="SMART" id="SM00774">
    <property type="entry name" value="WRKY"/>
    <property type="match status" value="1"/>
</dbReference>
<dbReference type="Pfam" id="PF03106">
    <property type="entry name" value="WRKY"/>
    <property type="match status" value="1"/>
</dbReference>
<reference evidence="8 9" key="1">
    <citation type="submission" date="2024-04" db="EMBL/GenBank/DDBJ databases">
        <title>genome sequences of Mucor flavus KT1a and Helicostylum pulchrum KT1b strains isolated from the surface of a dry-aged beef.</title>
        <authorList>
            <person name="Toyotome T."/>
            <person name="Hosono M."/>
            <person name="Torimaru M."/>
            <person name="Fukuda K."/>
            <person name="Mikami N."/>
        </authorList>
    </citation>
    <scope>NUCLEOTIDE SEQUENCE [LARGE SCALE GENOMIC DNA]</scope>
    <source>
        <strain evidence="8 9">KT1a</strain>
    </source>
</reference>
<sequence>MIKLFMNIKTITSPKSYSNSYLNVCPSDEAGLLKYSSSPPTSRLAGKSPVRSPSPFMLYPNNNNSSQQSHQESCDSDLQSVVSKYHANPELLKLILTSKVEEDKRRTEEAKLKAKELDLYFQNQQKYQQEQEETTNRKSVLYQKEPELVERRRRSSCSSTSSNGSTVNTIGAVDSIHRRIAPYSIPRPIATTLPRRNSSVSTALLSINKLSIHSASQQQKIAMASSAPSATSQYLYSQSSTRLSPDSKIIPPVIKTSRRRRSMQAITKIVETTEFPYDDGHFWKNNGNTVQKKTGCKSVYYKCANSCKGCPVNKTVVEQLDRSFMIKYRGDHIIECSQVEHIRDL</sequence>
<keyword evidence="3" id="KW-0238">DNA-binding</keyword>